<protein>
    <submittedName>
        <fullName evidence="3">Enoyl-CoA hydratase/isomerase family protein</fullName>
    </submittedName>
</protein>
<name>A0A934K868_9BACT</name>
<reference evidence="3" key="1">
    <citation type="submission" date="2020-10" db="EMBL/GenBank/DDBJ databases">
        <title>Ca. Dormibacterota MAGs.</title>
        <authorList>
            <person name="Montgomery K."/>
        </authorList>
    </citation>
    <scope>NUCLEOTIDE SEQUENCE [LARGE SCALE GENOMIC DNA]</scope>
    <source>
        <strain evidence="3">SC8812_S17_10</strain>
    </source>
</reference>
<gene>
    <name evidence="3" type="ORF">JF922_21645</name>
</gene>
<comment type="caution">
    <text evidence="3">The sequence shown here is derived from an EMBL/GenBank/DDBJ whole genome shotgun (WGS) entry which is preliminary data.</text>
</comment>
<dbReference type="InterPro" id="IPR014748">
    <property type="entry name" value="Enoyl-CoA_hydra_C"/>
</dbReference>
<keyword evidence="4" id="KW-1185">Reference proteome</keyword>
<dbReference type="CDD" id="cd06558">
    <property type="entry name" value="crotonase-like"/>
    <property type="match status" value="1"/>
</dbReference>
<accession>A0A934K868</accession>
<dbReference type="InterPro" id="IPR029045">
    <property type="entry name" value="ClpP/crotonase-like_dom_sf"/>
</dbReference>
<evidence type="ECO:0000313" key="4">
    <source>
        <dbReference type="Proteomes" id="UP000612893"/>
    </source>
</evidence>
<dbReference type="GO" id="GO:0016829">
    <property type="term" value="F:lyase activity"/>
    <property type="evidence" value="ECO:0007669"/>
    <property type="project" value="UniProtKB-KW"/>
</dbReference>
<dbReference type="PANTHER" id="PTHR11941:SF124">
    <property type="entry name" value="ENOYL-COA HYDRATASE ECHA13-RELATED"/>
    <property type="match status" value="1"/>
</dbReference>
<dbReference type="Gene3D" id="3.90.226.10">
    <property type="entry name" value="2-enoyl-CoA Hydratase, Chain A, domain 1"/>
    <property type="match status" value="1"/>
</dbReference>
<comment type="similarity">
    <text evidence="1">Belongs to the enoyl-CoA hydratase/isomerase family.</text>
</comment>
<dbReference type="RefSeq" id="WP_338204586.1">
    <property type="nucleotide sequence ID" value="NZ_JAEKNR010000216.1"/>
</dbReference>
<dbReference type="Pfam" id="PF00378">
    <property type="entry name" value="ECH_1"/>
    <property type="match status" value="1"/>
</dbReference>
<organism evidence="3 4">
    <name type="scientific">Candidatus Nephthysia bennettiae</name>
    <dbReference type="NCBI Taxonomy" id="3127016"/>
    <lineage>
        <taxon>Bacteria</taxon>
        <taxon>Bacillati</taxon>
        <taxon>Candidatus Dormiibacterota</taxon>
        <taxon>Candidatus Dormibacteria</taxon>
        <taxon>Candidatus Dormibacterales</taxon>
        <taxon>Candidatus Dormibacteraceae</taxon>
        <taxon>Candidatus Nephthysia</taxon>
    </lineage>
</organism>
<dbReference type="PANTHER" id="PTHR11941">
    <property type="entry name" value="ENOYL-COA HYDRATASE-RELATED"/>
    <property type="match status" value="1"/>
</dbReference>
<dbReference type="EMBL" id="JAEKNR010000216">
    <property type="protein sequence ID" value="MBJ7600659.1"/>
    <property type="molecule type" value="Genomic_DNA"/>
</dbReference>
<evidence type="ECO:0000313" key="3">
    <source>
        <dbReference type="EMBL" id="MBJ7600659.1"/>
    </source>
</evidence>
<dbReference type="GO" id="GO:0006635">
    <property type="term" value="P:fatty acid beta-oxidation"/>
    <property type="evidence" value="ECO:0007669"/>
    <property type="project" value="TreeGrafter"/>
</dbReference>
<dbReference type="AlphaFoldDB" id="A0A934K868"/>
<sequence length="268" mass="29089">MSGAQTAPDAEFTDILYEVDRGAATITINRPERRNSLTAHSYREIARALDLANSDPAVGAIVLTGAGDRAFASGEDLKVANTLRSEEYRGYLNANVAARTRMFGLDKPVISRINGACVGGAMSLACTADLLVAVDDARFGQTEINVGMVGGIDHFWTVGRARLAEIMLLGRVFTAQEALQLGLVNMVVPRSELDAAVRGMVDEILAKSPESIAKTKRMLAFVHQAAGWNSARAFQFEMVLEAFDSEDRKEGMSAFIEKRRPDYGRGTR</sequence>
<dbReference type="InterPro" id="IPR001753">
    <property type="entry name" value="Enoyl-CoA_hydra/iso"/>
</dbReference>
<keyword evidence="2" id="KW-0456">Lyase</keyword>
<evidence type="ECO:0000256" key="1">
    <source>
        <dbReference type="ARBA" id="ARBA00005254"/>
    </source>
</evidence>
<proteinExistence type="inferred from homology"/>
<dbReference type="Proteomes" id="UP000612893">
    <property type="component" value="Unassembled WGS sequence"/>
</dbReference>
<dbReference type="Gene3D" id="1.10.12.10">
    <property type="entry name" value="Lyase 2-enoyl-coa Hydratase, Chain A, domain 2"/>
    <property type="match status" value="1"/>
</dbReference>
<evidence type="ECO:0000256" key="2">
    <source>
        <dbReference type="ARBA" id="ARBA00023239"/>
    </source>
</evidence>
<dbReference type="SUPFAM" id="SSF52096">
    <property type="entry name" value="ClpP/crotonase"/>
    <property type="match status" value="1"/>
</dbReference>